<dbReference type="OrthoDB" id="9812774at2"/>
<dbReference type="Pfam" id="PF00561">
    <property type="entry name" value="Abhydrolase_1"/>
    <property type="match status" value="1"/>
</dbReference>
<reference evidence="4 5" key="1">
    <citation type="journal article" date="2019" name="Environ. Microbiol.">
        <title>Species interactions and distinct microbial communities in high Arctic permafrost affected cryosols are associated with the CH4 and CO2 gas fluxes.</title>
        <authorList>
            <person name="Altshuler I."/>
            <person name="Hamel J."/>
            <person name="Turney S."/>
            <person name="Magnuson E."/>
            <person name="Levesque R."/>
            <person name="Greer C."/>
            <person name="Whyte L.G."/>
        </authorList>
    </citation>
    <scope>NUCLEOTIDE SEQUENCE [LARGE SCALE GENOMIC DNA]</scope>
    <source>
        <strain evidence="4 5">E6.1</strain>
    </source>
</reference>
<dbReference type="GO" id="GO:0016787">
    <property type="term" value="F:hydrolase activity"/>
    <property type="evidence" value="ECO:0007669"/>
    <property type="project" value="UniProtKB-KW"/>
</dbReference>
<accession>A0A502FJT8</accession>
<dbReference type="Gene3D" id="3.40.50.1820">
    <property type="entry name" value="alpha/beta hydrolase"/>
    <property type="match status" value="1"/>
</dbReference>
<evidence type="ECO:0000313" key="4">
    <source>
        <dbReference type="EMBL" id="TPG49446.1"/>
    </source>
</evidence>
<comment type="caution">
    <text evidence="4">The sequence shown here is derived from an EMBL/GenBank/DDBJ whole genome shotgun (WGS) entry which is preliminary data.</text>
</comment>
<keyword evidence="2" id="KW-0472">Membrane</keyword>
<dbReference type="EMBL" id="RCZC01000007">
    <property type="protein sequence ID" value="TPG49446.1"/>
    <property type="molecule type" value="Genomic_DNA"/>
</dbReference>
<keyword evidence="4" id="KW-0378">Hydrolase</keyword>
<feature type="transmembrane region" description="Helical" evidence="2">
    <location>
        <begin position="55"/>
        <end position="75"/>
    </location>
</feature>
<dbReference type="GO" id="GO:0016020">
    <property type="term" value="C:membrane"/>
    <property type="evidence" value="ECO:0007669"/>
    <property type="project" value="TreeGrafter"/>
</dbReference>
<feature type="region of interest" description="Disordered" evidence="1">
    <location>
        <begin position="25"/>
        <end position="47"/>
    </location>
</feature>
<evidence type="ECO:0000256" key="2">
    <source>
        <dbReference type="SAM" id="Phobius"/>
    </source>
</evidence>
<keyword evidence="5" id="KW-1185">Reference proteome</keyword>
<dbReference type="PANTHER" id="PTHR43798">
    <property type="entry name" value="MONOACYLGLYCEROL LIPASE"/>
    <property type="match status" value="1"/>
</dbReference>
<name>A0A502FJT8_9SPHN</name>
<keyword evidence="2" id="KW-1133">Transmembrane helix</keyword>
<dbReference type="InterPro" id="IPR050266">
    <property type="entry name" value="AB_hydrolase_sf"/>
</dbReference>
<sequence>MPRACRSSRSTASAIIRRWNRPTRSAISSTPISSAIDDPRLSDPPAGAAQPMRTAFRIVAIAALVVLVACLAWFIPAKMGAFATDRQAMVARYASPPSRFVTVDGVPMHVRIEGQGPPVLMLHGTGVNLHEWDPLAERMRGRFTVVRMDWPPYGLSGPIDPKGYSTARAAQLVGLTLDKLGYDKLAVVATSNGSNIALQLNANKPERITAMAFSILPLERPSQTRKVDWRIKRMAAFNDAWLRDYHPRWFYRLAFKDTSHPGWQPPEFLSQMMYDMSNLPGAIGRQKQYLASNVVLFKTTDVGAIAEKVRVPVLLQWCAQDTVISQGAGASVKRFTNTHVDLIEYPNVGHWPMWEIPDRFAADIMRFLDANPAAAGTAKP</sequence>
<evidence type="ECO:0000259" key="3">
    <source>
        <dbReference type="Pfam" id="PF00561"/>
    </source>
</evidence>
<feature type="domain" description="AB hydrolase-1" evidence="3">
    <location>
        <begin position="117"/>
        <end position="355"/>
    </location>
</feature>
<dbReference type="InterPro" id="IPR029058">
    <property type="entry name" value="AB_hydrolase_fold"/>
</dbReference>
<dbReference type="Proteomes" id="UP000319931">
    <property type="component" value="Unassembled WGS sequence"/>
</dbReference>
<gene>
    <name evidence="4" type="ORF">EAH76_19110</name>
</gene>
<evidence type="ECO:0000256" key="1">
    <source>
        <dbReference type="SAM" id="MobiDB-lite"/>
    </source>
</evidence>
<keyword evidence="2" id="KW-0812">Transmembrane</keyword>
<feature type="compositionally biased region" description="Low complexity" evidence="1">
    <location>
        <begin position="25"/>
        <end position="36"/>
    </location>
</feature>
<proteinExistence type="predicted"/>
<dbReference type="PANTHER" id="PTHR43798:SF33">
    <property type="entry name" value="HYDROLASE, PUTATIVE (AFU_ORTHOLOGUE AFUA_2G14860)-RELATED"/>
    <property type="match status" value="1"/>
</dbReference>
<evidence type="ECO:0000313" key="5">
    <source>
        <dbReference type="Proteomes" id="UP000319931"/>
    </source>
</evidence>
<dbReference type="InterPro" id="IPR000073">
    <property type="entry name" value="AB_hydrolase_1"/>
</dbReference>
<protein>
    <submittedName>
        <fullName evidence="4">Alpha/beta hydrolase</fullName>
    </submittedName>
</protein>
<dbReference type="SUPFAM" id="SSF53474">
    <property type="entry name" value="alpha/beta-Hydrolases"/>
    <property type="match status" value="1"/>
</dbReference>
<organism evidence="4 5">
    <name type="scientific">Sphingomonas glacialis</name>
    <dbReference type="NCBI Taxonomy" id="658225"/>
    <lineage>
        <taxon>Bacteria</taxon>
        <taxon>Pseudomonadati</taxon>
        <taxon>Pseudomonadota</taxon>
        <taxon>Alphaproteobacteria</taxon>
        <taxon>Sphingomonadales</taxon>
        <taxon>Sphingomonadaceae</taxon>
        <taxon>Sphingomonas</taxon>
    </lineage>
</organism>
<dbReference type="AlphaFoldDB" id="A0A502FJT8"/>